<keyword evidence="1" id="KW-0472">Membrane</keyword>
<proteinExistence type="predicted"/>
<keyword evidence="1" id="KW-1133">Transmembrane helix</keyword>
<feature type="transmembrane region" description="Helical" evidence="1">
    <location>
        <begin position="53"/>
        <end position="73"/>
    </location>
</feature>
<reference evidence="2 3" key="1">
    <citation type="submission" date="2020-11" db="EMBL/GenBank/DDBJ databases">
        <title>Genome seq and assembly of Sphingosinicella sp.</title>
        <authorList>
            <person name="Chhetri G."/>
        </authorList>
    </citation>
    <scope>NUCLEOTIDE SEQUENCE [LARGE SCALE GENOMIC DNA]</scope>
    <source>
        <strain evidence="2 3">UDD2</strain>
    </source>
</reference>
<protein>
    <submittedName>
        <fullName evidence="2">DUF983 domain-containing protein</fullName>
    </submittedName>
</protein>
<dbReference type="EMBL" id="CP065592">
    <property type="protein sequence ID" value="QPQ54391.1"/>
    <property type="molecule type" value="Genomic_DNA"/>
</dbReference>
<dbReference type="Proteomes" id="UP000594873">
    <property type="component" value="Chromosome"/>
</dbReference>
<dbReference type="InterPro" id="IPR009325">
    <property type="entry name" value="DUF983"/>
</dbReference>
<evidence type="ECO:0000313" key="2">
    <source>
        <dbReference type="EMBL" id="QPQ54391.1"/>
    </source>
</evidence>
<keyword evidence="1" id="KW-0812">Transmembrane</keyword>
<evidence type="ECO:0000313" key="3">
    <source>
        <dbReference type="Proteomes" id="UP000594873"/>
    </source>
</evidence>
<sequence>MSDAPAAPASAAAKGLCPRCGAKTLFQGLAAFAPRCRACGLDFAGFNVGDGPAAFLTLLVGALITALALGLELAVGLPLWLHAILWFPVTIVAVIFCLRFAKGLLLALEYRNQAREGRISDA</sequence>
<dbReference type="KEGG" id="sflv:IC614_08525"/>
<name>A0A7T2GI92_9SPHN</name>
<evidence type="ECO:0000256" key="1">
    <source>
        <dbReference type="SAM" id="Phobius"/>
    </source>
</evidence>
<gene>
    <name evidence="2" type="ORF">IC614_08525</name>
</gene>
<dbReference type="Pfam" id="PF06170">
    <property type="entry name" value="DUF983"/>
    <property type="match status" value="1"/>
</dbReference>
<dbReference type="RefSeq" id="WP_200970919.1">
    <property type="nucleotide sequence ID" value="NZ_CP065592.1"/>
</dbReference>
<organism evidence="2 3">
    <name type="scientific">Allosphingosinicella flava</name>
    <dbReference type="NCBI Taxonomy" id="2771430"/>
    <lineage>
        <taxon>Bacteria</taxon>
        <taxon>Pseudomonadati</taxon>
        <taxon>Pseudomonadota</taxon>
        <taxon>Alphaproteobacteria</taxon>
        <taxon>Sphingomonadales</taxon>
        <taxon>Sphingomonadaceae</taxon>
        <taxon>Allosphingosinicella</taxon>
    </lineage>
</organism>
<feature type="transmembrane region" description="Helical" evidence="1">
    <location>
        <begin position="79"/>
        <end position="101"/>
    </location>
</feature>
<keyword evidence="3" id="KW-1185">Reference proteome</keyword>
<dbReference type="AlphaFoldDB" id="A0A7T2GI92"/>
<accession>A0A7T2GI92</accession>